<dbReference type="AlphaFoldDB" id="A0AAP0R092"/>
<accession>A0AAP0R092</accession>
<dbReference type="Proteomes" id="UP001428341">
    <property type="component" value="Unassembled WGS sequence"/>
</dbReference>
<evidence type="ECO:0000313" key="2">
    <source>
        <dbReference type="EMBL" id="KAK9229304.1"/>
    </source>
</evidence>
<sequence length="115" mass="12907">MGGIISSFLSTDSLRSAFYYVRGEAKYIWGLKANLEDLETEKENLIATKEWLLNNNLEPDGRSGVDNKVTEVAKLQQEGDLQIDRLCLGGFCSKDLISSYNLGKEAEKLNEKRSN</sequence>
<keyword evidence="1" id="KW-0175">Coiled coil</keyword>
<comment type="caution">
    <text evidence="2">The sequence shown here is derived from an EMBL/GenBank/DDBJ whole genome shotgun (WGS) entry which is preliminary data.</text>
</comment>
<protein>
    <submittedName>
        <fullName evidence="2">Uncharacterized protein</fullName>
    </submittedName>
</protein>
<evidence type="ECO:0000256" key="1">
    <source>
        <dbReference type="SAM" id="Coils"/>
    </source>
</evidence>
<reference evidence="2 3" key="1">
    <citation type="submission" date="2024-05" db="EMBL/GenBank/DDBJ databases">
        <title>Haplotype-resolved chromosome-level genome assembly of Huyou (Citrus changshanensis).</title>
        <authorList>
            <person name="Miao C."/>
            <person name="Chen W."/>
            <person name="Wu Y."/>
            <person name="Wang L."/>
            <person name="Zhao S."/>
            <person name="Grierson D."/>
            <person name="Xu C."/>
            <person name="Chen K."/>
        </authorList>
    </citation>
    <scope>NUCLEOTIDE SEQUENCE [LARGE SCALE GENOMIC DNA]</scope>
    <source>
        <strain evidence="2">01-14</strain>
        <tissue evidence="2">Leaf</tissue>
    </source>
</reference>
<feature type="coiled-coil region" evidence="1">
    <location>
        <begin position="28"/>
        <end position="55"/>
    </location>
</feature>
<organism evidence="2 3">
    <name type="scientific">Citrus x changshan-huyou</name>
    <dbReference type="NCBI Taxonomy" id="2935761"/>
    <lineage>
        <taxon>Eukaryota</taxon>
        <taxon>Viridiplantae</taxon>
        <taxon>Streptophyta</taxon>
        <taxon>Embryophyta</taxon>
        <taxon>Tracheophyta</taxon>
        <taxon>Spermatophyta</taxon>
        <taxon>Magnoliopsida</taxon>
        <taxon>eudicotyledons</taxon>
        <taxon>Gunneridae</taxon>
        <taxon>Pentapetalae</taxon>
        <taxon>rosids</taxon>
        <taxon>malvids</taxon>
        <taxon>Sapindales</taxon>
        <taxon>Rutaceae</taxon>
        <taxon>Aurantioideae</taxon>
        <taxon>Citrus</taxon>
    </lineage>
</organism>
<keyword evidence="3" id="KW-1185">Reference proteome</keyword>
<proteinExistence type="predicted"/>
<dbReference type="EMBL" id="JBCGBO010000001">
    <property type="protein sequence ID" value="KAK9229304.1"/>
    <property type="molecule type" value="Genomic_DNA"/>
</dbReference>
<name>A0AAP0R092_9ROSI</name>
<evidence type="ECO:0000313" key="3">
    <source>
        <dbReference type="Proteomes" id="UP001428341"/>
    </source>
</evidence>
<gene>
    <name evidence="2" type="ORF">WN944_022266</name>
</gene>